<evidence type="ECO:0000313" key="2">
    <source>
        <dbReference type="Proteomes" id="UP001602058"/>
    </source>
</evidence>
<name>A0ABW6UK53_9ACTN</name>
<dbReference type="Proteomes" id="UP001602058">
    <property type="component" value="Unassembled WGS sequence"/>
</dbReference>
<gene>
    <name evidence="1" type="ORF">ACFY1D_17045</name>
</gene>
<organism evidence="1 2">
    <name type="scientific">Streptomyces bluensis</name>
    <dbReference type="NCBI Taxonomy" id="33897"/>
    <lineage>
        <taxon>Bacteria</taxon>
        <taxon>Bacillati</taxon>
        <taxon>Actinomycetota</taxon>
        <taxon>Actinomycetes</taxon>
        <taxon>Kitasatosporales</taxon>
        <taxon>Streptomycetaceae</taxon>
        <taxon>Streptomyces</taxon>
    </lineage>
</organism>
<dbReference type="SUPFAM" id="SSF51445">
    <property type="entry name" value="(Trans)glycosidases"/>
    <property type="match status" value="1"/>
</dbReference>
<evidence type="ECO:0008006" key="3">
    <source>
        <dbReference type="Google" id="ProtNLM"/>
    </source>
</evidence>
<comment type="caution">
    <text evidence="1">The sequence shown here is derived from an EMBL/GenBank/DDBJ whole genome shotgun (WGS) entry which is preliminary data.</text>
</comment>
<keyword evidence="2" id="KW-1185">Reference proteome</keyword>
<proteinExistence type="predicted"/>
<protein>
    <recommendedName>
        <fullName evidence="3">Abortive infection protein</fullName>
    </recommendedName>
</protein>
<dbReference type="InterPro" id="IPR017853">
    <property type="entry name" value="GH"/>
</dbReference>
<reference evidence="1 2" key="1">
    <citation type="submission" date="2024-10" db="EMBL/GenBank/DDBJ databases">
        <title>The Natural Products Discovery Center: Release of the First 8490 Sequenced Strains for Exploring Actinobacteria Biosynthetic Diversity.</title>
        <authorList>
            <person name="Kalkreuter E."/>
            <person name="Kautsar S.A."/>
            <person name="Yang D."/>
            <person name="Bader C.D."/>
            <person name="Teijaro C.N."/>
            <person name="Fluegel L."/>
            <person name="Davis C.M."/>
            <person name="Simpson J.R."/>
            <person name="Lauterbach L."/>
            <person name="Steele A.D."/>
            <person name="Gui C."/>
            <person name="Meng S."/>
            <person name="Li G."/>
            <person name="Viehrig K."/>
            <person name="Ye F."/>
            <person name="Su P."/>
            <person name="Kiefer A.F."/>
            <person name="Nichols A."/>
            <person name="Cepeda A.J."/>
            <person name="Yan W."/>
            <person name="Fan B."/>
            <person name="Jiang Y."/>
            <person name="Adhikari A."/>
            <person name="Zheng C.-J."/>
            <person name="Schuster L."/>
            <person name="Cowan T.M."/>
            <person name="Smanski M.J."/>
            <person name="Chevrette M.G."/>
            <person name="De Carvalho L.P.S."/>
            <person name="Shen B."/>
        </authorList>
    </citation>
    <scope>NUCLEOTIDE SEQUENCE [LARGE SCALE GENOMIC DNA]</scope>
    <source>
        <strain evidence="1 2">NPDC001390</strain>
    </source>
</reference>
<evidence type="ECO:0000313" key="1">
    <source>
        <dbReference type="EMBL" id="MFF4523108.1"/>
    </source>
</evidence>
<dbReference type="Gene3D" id="3.20.20.80">
    <property type="entry name" value="Glycosidases"/>
    <property type="match status" value="1"/>
</dbReference>
<dbReference type="EMBL" id="JBIAWJ010000007">
    <property type="protein sequence ID" value="MFF4523108.1"/>
    <property type="molecule type" value="Genomic_DNA"/>
</dbReference>
<sequence>MRAFGINYDTGFTSGGTTTHEPFLPDIVQREMRVIREDLHCDAVRITGGHADRLETAARAAADAGLEVWYSPFTHGLTQDELLAFLIDGAERAERLRRDGARIVYLTGSEITLFTHGFLPGDTLRERSATLADPVAFRALLPRLHTTLNTFLARVVTEVRARFGGPIGYASVAFEGVDWTPFDVAATDAGYRDATNADTFSDALRAQVAQGKPFGVTEFGCGTFRGAFDLGGRGDSIVEWSEDARPVRMTAGTVRDEQEQASYLREMLDIYDAAGVDAAFVYTFARWDLATTARHDPEHDFDTASFGVVRVLPPGTAEGPYAELGWEPKAAFHALTQFGQARRKKAAEETAEA</sequence>
<accession>A0ABW6UK53</accession>
<dbReference type="RefSeq" id="WP_387887223.1">
    <property type="nucleotide sequence ID" value="NZ_JBIAWJ010000007.1"/>
</dbReference>